<dbReference type="EMBL" id="LCFP01000003">
    <property type="protein sequence ID" value="KKS98145.1"/>
    <property type="molecule type" value="Genomic_DNA"/>
</dbReference>
<dbReference type="Gene3D" id="3.40.710.10">
    <property type="entry name" value="DD-peptidase/beta-lactamase superfamily"/>
    <property type="match status" value="1"/>
</dbReference>
<dbReference type="GO" id="GO:0009252">
    <property type="term" value="P:peptidoglycan biosynthetic process"/>
    <property type="evidence" value="ECO:0007669"/>
    <property type="project" value="UniProtKB-KW"/>
</dbReference>
<evidence type="ECO:0000256" key="14">
    <source>
        <dbReference type="ARBA" id="ARBA00023316"/>
    </source>
</evidence>
<feature type="transmembrane region" description="Helical" evidence="17">
    <location>
        <begin position="6"/>
        <end position="28"/>
    </location>
</feature>
<dbReference type="Pfam" id="PF00912">
    <property type="entry name" value="Transgly"/>
    <property type="match status" value="1"/>
</dbReference>
<dbReference type="Proteomes" id="UP000034894">
    <property type="component" value="Unassembled WGS sequence"/>
</dbReference>
<dbReference type="GO" id="GO:0008360">
    <property type="term" value="P:regulation of cell shape"/>
    <property type="evidence" value="ECO:0007669"/>
    <property type="project" value="UniProtKB-KW"/>
</dbReference>
<evidence type="ECO:0000256" key="7">
    <source>
        <dbReference type="ARBA" id="ARBA00022676"/>
    </source>
</evidence>
<dbReference type="SUPFAM" id="SSF56601">
    <property type="entry name" value="beta-lactamase/transpeptidase-like"/>
    <property type="match status" value="1"/>
</dbReference>
<keyword evidence="12 17" id="KW-0472">Membrane</keyword>
<dbReference type="PANTHER" id="PTHR32282">
    <property type="entry name" value="BINDING PROTEIN TRANSPEPTIDASE, PUTATIVE-RELATED"/>
    <property type="match status" value="1"/>
</dbReference>
<keyword evidence="13" id="KW-0511">Multifunctional enzyme</keyword>
<keyword evidence="4" id="KW-1003">Cell membrane</keyword>
<keyword evidence="8" id="KW-0808">Transferase</keyword>
<dbReference type="InterPro" id="IPR050396">
    <property type="entry name" value="Glycosyltr_51/Transpeptidase"/>
</dbReference>
<dbReference type="InterPro" id="IPR001460">
    <property type="entry name" value="PCN-bd_Tpept"/>
</dbReference>
<gene>
    <name evidence="20" type="ORF">UV73_C0003G0087</name>
</gene>
<keyword evidence="6" id="KW-0645">Protease</keyword>
<comment type="similarity">
    <text evidence="2">In the C-terminal section; belongs to the transpeptidase family.</text>
</comment>
<evidence type="ECO:0000256" key="9">
    <source>
        <dbReference type="ARBA" id="ARBA00022801"/>
    </source>
</evidence>
<evidence type="ECO:0000256" key="16">
    <source>
        <dbReference type="ARBA" id="ARBA00049902"/>
    </source>
</evidence>
<dbReference type="Gene3D" id="1.10.3810.10">
    <property type="entry name" value="Biosynthetic peptidoglycan transglycosylase-like"/>
    <property type="match status" value="1"/>
</dbReference>
<organism evidence="20 21">
    <name type="scientific">Candidatus Gottesmanbacteria bacterium GW2011_GWA2_43_14</name>
    <dbReference type="NCBI Taxonomy" id="1618443"/>
    <lineage>
        <taxon>Bacteria</taxon>
        <taxon>Candidatus Gottesmaniibacteriota</taxon>
    </lineage>
</organism>
<dbReference type="GO" id="GO:0008955">
    <property type="term" value="F:peptidoglycan glycosyltransferase activity"/>
    <property type="evidence" value="ECO:0007669"/>
    <property type="project" value="UniProtKB-EC"/>
</dbReference>
<evidence type="ECO:0000313" key="21">
    <source>
        <dbReference type="Proteomes" id="UP000034894"/>
    </source>
</evidence>
<protein>
    <submittedName>
        <fullName evidence="20">1A family penicillin-binding protein</fullName>
    </submittedName>
</protein>
<evidence type="ECO:0000259" key="18">
    <source>
        <dbReference type="Pfam" id="PF00905"/>
    </source>
</evidence>
<dbReference type="AlphaFoldDB" id="A0A0G1DJY4"/>
<evidence type="ECO:0000256" key="1">
    <source>
        <dbReference type="ARBA" id="ARBA00004236"/>
    </source>
</evidence>
<dbReference type="GO" id="GO:0008658">
    <property type="term" value="F:penicillin binding"/>
    <property type="evidence" value="ECO:0007669"/>
    <property type="project" value="InterPro"/>
</dbReference>
<keyword evidence="5" id="KW-0121">Carboxypeptidase</keyword>
<sequence length="646" mass="71989">MTKFRLTVFFCGFLSFIIFIAVLTYLNFHSVYRFKEKLLQYNDRGLILFDVAGRPFFEFGESKVRQYISWQEIPKYAKSAVVAAEDKDFYRHPGFSVKAIARSIWKNLKSGSISYGASTLTQQLVKNNLLYQDKKLLRKYQEILIALLLEQRYSKTEILEMYLNSVYFGQGAWGIGEAAETYFGKNAHDLTLAETTVLIAVLPSPSLYDPLKSDNYKKRQQTTLSSMVEQGAITREMKSQALAEKPDFQNQTSKLNKNAPHFALMVRDFLKEKWGERAESSGWKVQTTLNLDWQKFVENDLKNQVILLKQKKVSNGAAVVLDTRSGAVRALAGSYDWNDNRVGRINMVLKPRQSGSAFKPLVYLAALEAGWLTPASILNDRPANYSTPTGFYKPKNYDRRFRGNVTVRRALANSLNVPAVEVMSKLGVYDALRFAGKMGITSLKGADNYGLSLVLGTGEVSLLELAGAYSVLGNNGSLHNTFTVISIRDNQNREIYRVKDKPQQVVSPESSYLVTSILSDEKTRREIFGRLLDTDTPAAVKTGTTDDYRDSVTAGYTPFITAAVWVGNNDNSPMTAVAGSLGAAPAWKKIIDGLSKSFPVTDFSPPESVVKLKVCSPAGFSEPNAETGGGKVEYFMAQTANRIKTC</sequence>
<name>A0A0G1DJY4_9BACT</name>
<dbReference type="STRING" id="1618443.UV73_C0003G0087"/>
<evidence type="ECO:0000256" key="6">
    <source>
        <dbReference type="ARBA" id="ARBA00022670"/>
    </source>
</evidence>
<dbReference type="InterPro" id="IPR001264">
    <property type="entry name" value="Glyco_trans_51"/>
</dbReference>
<proteinExistence type="inferred from homology"/>
<evidence type="ECO:0000256" key="5">
    <source>
        <dbReference type="ARBA" id="ARBA00022645"/>
    </source>
</evidence>
<evidence type="ECO:0000256" key="15">
    <source>
        <dbReference type="ARBA" id="ARBA00034000"/>
    </source>
</evidence>
<dbReference type="GO" id="GO:0009002">
    <property type="term" value="F:serine-type D-Ala-D-Ala carboxypeptidase activity"/>
    <property type="evidence" value="ECO:0007669"/>
    <property type="project" value="UniProtKB-EC"/>
</dbReference>
<keyword evidence="7" id="KW-0328">Glycosyltransferase</keyword>
<evidence type="ECO:0000256" key="13">
    <source>
        <dbReference type="ARBA" id="ARBA00023268"/>
    </source>
</evidence>
<comment type="similarity">
    <text evidence="3">In the N-terminal section; belongs to the glycosyltransferase 51 family.</text>
</comment>
<keyword evidence="11" id="KW-0573">Peptidoglycan synthesis</keyword>
<keyword evidence="14" id="KW-0961">Cell wall biogenesis/degradation</keyword>
<dbReference type="InterPro" id="IPR023346">
    <property type="entry name" value="Lysozyme-like_dom_sf"/>
</dbReference>
<comment type="caution">
    <text evidence="20">The sequence shown here is derived from an EMBL/GenBank/DDBJ whole genome shotgun (WGS) entry which is preliminary data.</text>
</comment>
<feature type="domain" description="Glycosyl transferase family 51" evidence="19">
    <location>
        <begin position="55"/>
        <end position="227"/>
    </location>
</feature>
<evidence type="ECO:0000256" key="2">
    <source>
        <dbReference type="ARBA" id="ARBA00007090"/>
    </source>
</evidence>
<dbReference type="GO" id="GO:0006508">
    <property type="term" value="P:proteolysis"/>
    <property type="evidence" value="ECO:0007669"/>
    <property type="project" value="UniProtKB-KW"/>
</dbReference>
<keyword evidence="10" id="KW-0133">Cell shape</keyword>
<dbReference type="NCBIfam" id="TIGR02074">
    <property type="entry name" value="PBP_1a_fam"/>
    <property type="match status" value="1"/>
</dbReference>
<evidence type="ECO:0000256" key="4">
    <source>
        <dbReference type="ARBA" id="ARBA00022475"/>
    </source>
</evidence>
<evidence type="ECO:0000259" key="19">
    <source>
        <dbReference type="Pfam" id="PF00912"/>
    </source>
</evidence>
<keyword evidence="9" id="KW-0378">Hydrolase</keyword>
<comment type="catalytic activity">
    <reaction evidence="16">
        <text>[GlcNAc-(1-&gt;4)-Mur2Ac(oyl-L-Ala-gamma-D-Glu-L-Lys-D-Ala-D-Ala)](n)-di-trans,octa-cis-undecaprenyl diphosphate + beta-D-GlcNAc-(1-&gt;4)-Mur2Ac(oyl-L-Ala-gamma-D-Glu-L-Lys-D-Ala-D-Ala)-di-trans,octa-cis-undecaprenyl diphosphate = [GlcNAc-(1-&gt;4)-Mur2Ac(oyl-L-Ala-gamma-D-Glu-L-Lys-D-Ala-D-Ala)](n+1)-di-trans,octa-cis-undecaprenyl diphosphate + di-trans,octa-cis-undecaprenyl diphosphate + H(+)</text>
        <dbReference type="Rhea" id="RHEA:23708"/>
        <dbReference type="Rhea" id="RHEA-COMP:9602"/>
        <dbReference type="Rhea" id="RHEA-COMP:9603"/>
        <dbReference type="ChEBI" id="CHEBI:15378"/>
        <dbReference type="ChEBI" id="CHEBI:58405"/>
        <dbReference type="ChEBI" id="CHEBI:60033"/>
        <dbReference type="ChEBI" id="CHEBI:78435"/>
        <dbReference type="EC" id="2.4.99.28"/>
    </reaction>
</comment>
<feature type="domain" description="Penicillin-binding protein transpeptidase" evidence="18">
    <location>
        <begin position="316"/>
        <end position="558"/>
    </location>
</feature>
<accession>A0A0G1DJY4</accession>
<dbReference type="SUPFAM" id="SSF53955">
    <property type="entry name" value="Lysozyme-like"/>
    <property type="match status" value="1"/>
</dbReference>
<evidence type="ECO:0000256" key="17">
    <source>
        <dbReference type="SAM" id="Phobius"/>
    </source>
</evidence>
<comment type="catalytic activity">
    <reaction evidence="15">
        <text>Preferential cleavage: (Ac)2-L-Lys-D-Ala-|-D-Ala. Also transpeptidation of peptidyl-alanyl moieties that are N-acyl substituents of D-alanine.</text>
        <dbReference type="EC" id="3.4.16.4"/>
    </reaction>
</comment>
<reference evidence="20 21" key="1">
    <citation type="journal article" date="2015" name="Nature">
        <title>rRNA introns, odd ribosomes, and small enigmatic genomes across a large radiation of phyla.</title>
        <authorList>
            <person name="Brown C.T."/>
            <person name="Hug L.A."/>
            <person name="Thomas B.C."/>
            <person name="Sharon I."/>
            <person name="Castelle C.J."/>
            <person name="Singh A."/>
            <person name="Wilkins M.J."/>
            <person name="Williams K.H."/>
            <person name="Banfield J.F."/>
        </authorList>
    </citation>
    <scope>NUCLEOTIDE SEQUENCE [LARGE SCALE GENOMIC DNA]</scope>
</reference>
<dbReference type="PANTHER" id="PTHR32282:SF11">
    <property type="entry name" value="PENICILLIN-BINDING PROTEIN 1B"/>
    <property type="match status" value="1"/>
</dbReference>
<dbReference type="PATRIC" id="fig|1618443.3.peg.534"/>
<keyword evidence="17" id="KW-0812">Transmembrane</keyword>
<dbReference type="GO" id="GO:0071555">
    <property type="term" value="P:cell wall organization"/>
    <property type="evidence" value="ECO:0007669"/>
    <property type="project" value="UniProtKB-KW"/>
</dbReference>
<evidence type="ECO:0000313" key="20">
    <source>
        <dbReference type="EMBL" id="KKS98145.1"/>
    </source>
</evidence>
<dbReference type="FunFam" id="1.10.3810.10:FF:000001">
    <property type="entry name" value="Penicillin-binding protein 1A"/>
    <property type="match status" value="1"/>
</dbReference>
<evidence type="ECO:0000256" key="3">
    <source>
        <dbReference type="ARBA" id="ARBA00007739"/>
    </source>
</evidence>
<dbReference type="Pfam" id="PF00905">
    <property type="entry name" value="Transpeptidase"/>
    <property type="match status" value="1"/>
</dbReference>
<evidence type="ECO:0000256" key="12">
    <source>
        <dbReference type="ARBA" id="ARBA00023136"/>
    </source>
</evidence>
<dbReference type="InterPro" id="IPR012338">
    <property type="entry name" value="Beta-lactam/transpept-like"/>
</dbReference>
<evidence type="ECO:0000256" key="10">
    <source>
        <dbReference type="ARBA" id="ARBA00022960"/>
    </source>
</evidence>
<dbReference type="GO" id="GO:0005886">
    <property type="term" value="C:plasma membrane"/>
    <property type="evidence" value="ECO:0007669"/>
    <property type="project" value="UniProtKB-SubCell"/>
</dbReference>
<comment type="subcellular location">
    <subcellularLocation>
        <location evidence="1">Cell membrane</location>
    </subcellularLocation>
</comment>
<evidence type="ECO:0000256" key="11">
    <source>
        <dbReference type="ARBA" id="ARBA00022984"/>
    </source>
</evidence>
<evidence type="ECO:0000256" key="8">
    <source>
        <dbReference type="ARBA" id="ARBA00022679"/>
    </source>
</evidence>
<dbReference type="GO" id="GO:0030288">
    <property type="term" value="C:outer membrane-bounded periplasmic space"/>
    <property type="evidence" value="ECO:0007669"/>
    <property type="project" value="TreeGrafter"/>
</dbReference>
<keyword evidence="17" id="KW-1133">Transmembrane helix</keyword>
<dbReference type="InterPro" id="IPR036950">
    <property type="entry name" value="PBP_transglycosylase"/>
</dbReference>